<protein>
    <recommendedName>
        <fullName evidence="4">HTH La-type RNA-binding domain-containing protein</fullName>
    </recommendedName>
</protein>
<evidence type="ECO:0000256" key="3">
    <source>
        <dbReference type="SAM" id="MobiDB-lite"/>
    </source>
</evidence>
<dbReference type="CDD" id="cd07323">
    <property type="entry name" value="LAM"/>
    <property type="match status" value="1"/>
</dbReference>
<name>A0ABU6TCY7_9FABA</name>
<feature type="compositionally biased region" description="Polar residues" evidence="3">
    <location>
        <begin position="130"/>
        <end position="159"/>
    </location>
</feature>
<dbReference type="SUPFAM" id="SSF46785">
    <property type="entry name" value="Winged helix' DNA-binding domain"/>
    <property type="match status" value="1"/>
</dbReference>
<dbReference type="PANTHER" id="PTHR22792:SF169">
    <property type="entry name" value="ATP SYNTHASE, A SUBUNIT"/>
    <property type="match status" value="1"/>
</dbReference>
<reference evidence="5 6" key="1">
    <citation type="journal article" date="2023" name="Plants (Basel)">
        <title>Bridging the Gap: Combining Genomics and Transcriptomics Approaches to Understand Stylosanthes scabra, an Orphan Legume from the Brazilian Caatinga.</title>
        <authorList>
            <person name="Ferreira-Neto J.R.C."/>
            <person name="da Silva M.D."/>
            <person name="Binneck E."/>
            <person name="de Melo N.F."/>
            <person name="da Silva R.H."/>
            <person name="de Melo A.L.T.M."/>
            <person name="Pandolfi V."/>
            <person name="Bustamante F.O."/>
            <person name="Brasileiro-Vidal A.C."/>
            <person name="Benko-Iseppon A.M."/>
        </authorList>
    </citation>
    <scope>NUCLEOTIDE SEQUENCE [LARGE SCALE GENOMIC DNA]</scope>
    <source>
        <tissue evidence="5">Leaves</tissue>
    </source>
</reference>
<feature type="compositionally biased region" description="Pro residues" evidence="3">
    <location>
        <begin position="269"/>
        <end position="287"/>
    </location>
</feature>
<feature type="compositionally biased region" description="Basic and acidic residues" evidence="3">
    <location>
        <begin position="460"/>
        <end position="477"/>
    </location>
</feature>
<dbReference type="InterPro" id="IPR036388">
    <property type="entry name" value="WH-like_DNA-bd_sf"/>
</dbReference>
<dbReference type="SMART" id="SM00715">
    <property type="entry name" value="LA"/>
    <property type="match status" value="1"/>
</dbReference>
<organism evidence="5 6">
    <name type="scientific">Stylosanthes scabra</name>
    <dbReference type="NCBI Taxonomy" id="79078"/>
    <lineage>
        <taxon>Eukaryota</taxon>
        <taxon>Viridiplantae</taxon>
        <taxon>Streptophyta</taxon>
        <taxon>Embryophyta</taxon>
        <taxon>Tracheophyta</taxon>
        <taxon>Spermatophyta</taxon>
        <taxon>Magnoliopsida</taxon>
        <taxon>eudicotyledons</taxon>
        <taxon>Gunneridae</taxon>
        <taxon>Pentapetalae</taxon>
        <taxon>rosids</taxon>
        <taxon>fabids</taxon>
        <taxon>Fabales</taxon>
        <taxon>Fabaceae</taxon>
        <taxon>Papilionoideae</taxon>
        <taxon>50 kb inversion clade</taxon>
        <taxon>dalbergioids sensu lato</taxon>
        <taxon>Dalbergieae</taxon>
        <taxon>Pterocarpus clade</taxon>
        <taxon>Stylosanthes</taxon>
    </lineage>
</organism>
<feature type="compositionally biased region" description="Low complexity" evidence="3">
    <location>
        <begin position="115"/>
        <end position="129"/>
    </location>
</feature>
<dbReference type="PROSITE" id="PS50961">
    <property type="entry name" value="HTH_LA"/>
    <property type="match status" value="1"/>
</dbReference>
<feature type="region of interest" description="Disordered" evidence="3">
    <location>
        <begin position="455"/>
        <end position="508"/>
    </location>
</feature>
<dbReference type="Pfam" id="PF05383">
    <property type="entry name" value="La"/>
    <property type="match status" value="1"/>
</dbReference>
<comment type="caution">
    <text evidence="5">The sequence shown here is derived from an EMBL/GenBank/DDBJ whole genome shotgun (WGS) entry which is preliminary data.</text>
</comment>
<evidence type="ECO:0000313" key="6">
    <source>
        <dbReference type="Proteomes" id="UP001341840"/>
    </source>
</evidence>
<gene>
    <name evidence="5" type="ORF">PIB30_032603</name>
</gene>
<evidence type="ECO:0000259" key="4">
    <source>
        <dbReference type="PROSITE" id="PS50961"/>
    </source>
</evidence>
<feature type="domain" description="HTH La-type RNA-binding" evidence="4">
    <location>
        <begin position="333"/>
        <end position="422"/>
    </location>
</feature>
<feature type="compositionally biased region" description="Polar residues" evidence="3">
    <location>
        <begin position="206"/>
        <end position="228"/>
    </location>
</feature>
<dbReference type="EMBL" id="JASCZI010090765">
    <property type="protein sequence ID" value="MED6146225.1"/>
    <property type="molecule type" value="Genomic_DNA"/>
</dbReference>
<dbReference type="InterPro" id="IPR036390">
    <property type="entry name" value="WH_DNA-bd_sf"/>
</dbReference>
<proteinExistence type="predicted"/>
<feature type="compositionally biased region" description="Low complexity" evidence="3">
    <location>
        <begin position="22"/>
        <end position="58"/>
    </location>
</feature>
<dbReference type="Proteomes" id="UP001341840">
    <property type="component" value="Unassembled WGS sequence"/>
</dbReference>
<evidence type="ECO:0000256" key="1">
    <source>
        <dbReference type="ARBA" id="ARBA00022884"/>
    </source>
</evidence>
<sequence>MAMAANNTAVSPWNQVVRGVESESALAAPSSELESAAAAAESSPPLSSTAASTSPSLEDSCSTTESSKISGNNGPAGKKLAWNKPSSNGGTSEARPVMDADSWPALSESTRVAIKSESSSKGLLDGSSSVPHSQGTGNKISSSSQRQVNDNASANQMVPTPNRPKPFKHNSPNVSSNGGHAQQPAPQALTATTASHYHPPTEHTQRSAFASNDRPQQRNSYRNRNSGPHQRGDGSQHHNYGNRRDQNWNTQRNFNARDPHMASRAGPRFPRPPPPHTTPQFIHPPPVRTFGGHIGFHDVAPPLVFVQQPPSHPNSLRGVPYVTPIPPQSLFYTGPDPQLHTRIVTQINYYFSNENLIKDTFLRQNMDDQGWVPITLIASFNKVMHLTDSIQVILDAVRTSSVVEVQGEKIRRRNDWRRWIIPSTVQFPVAAASPTQVTANQDSLAEQVENITLKTTNNDGTRELDVLSDSSEHKSSHGDFNNPLPHSSGEGTNRPGIQGTDYSTSAEN</sequence>
<keyword evidence="1 2" id="KW-0694">RNA-binding</keyword>
<feature type="compositionally biased region" description="Basic and acidic residues" evidence="3">
    <location>
        <begin position="230"/>
        <end position="246"/>
    </location>
</feature>
<evidence type="ECO:0000313" key="5">
    <source>
        <dbReference type="EMBL" id="MED6146225.1"/>
    </source>
</evidence>
<dbReference type="InterPro" id="IPR006630">
    <property type="entry name" value="La_HTH"/>
</dbReference>
<dbReference type="InterPro" id="IPR045180">
    <property type="entry name" value="La_dom_prot"/>
</dbReference>
<feature type="compositionally biased region" description="Polar residues" evidence="3">
    <location>
        <begin position="170"/>
        <end position="180"/>
    </location>
</feature>
<feature type="region of interest" description="Disordered" evidence="3">
    <location>
        <begin position="22"/>
        <end position="293"/>
    </location>
</feature>
<keyword evidence="6" id="KW-1185">Reference proteome</keyword>
<dbReference type="PANTHER" id="PTHR22792">
    <property type="entry name" value="LUPUS LA PROTEIN-RELATED"/>
    <property type="match status" value="1"/>
</dbReference>
<dbReference type="Gene3D" id="1.10.10.10">
    <property type="entry name" value="Winged helix-like DNA-binding domain superfamily/Winged helix DNA-binding domain"/>
    <property type="match status" value="1"/>
</dbReference>
<evidence type="ECO:0000256" key="2">
    <source>
        <dbReference type="PROSITE-ProRule" id="PRU00332"/>
    </source>
</evidence>
<feature type="compositionally biased region" description="Low complexity" evidence="3">
    <location>
        <begin position="181"/>
        <end position="194"/>
    </location>
</feature>
<accession>A0ABU6TCY7</accession>
<feature type="compositionally biased region" description="Polar residues" evidence="3">
    <location>
        <begin position="59"/>
        <end position="73"/>
    </location>
</feature>